<keyword evidence="2" id="KW-1185">Reference proteome</keyword>
<comment type="caution">
    <text evidence="1">The sequence shown here is derived from an EMBL/GenBank/DDBJ whole genome shotgun (WGS) entry which is preliminary data.</text>
</comment>
<reference evidence="1 2" key="1">
    <citation type="submission" date="2018-07" db="EMBL/GenBank/DDBJ databases">
        <title>Genome analysis of Runella aurantiaca.</title>
        <authorList>
            <person name="Yang X."/>
        </authorList>
    </citation>
    <scope>NUCLEOTIDE SEQUENCE [LARGE SCALE GENOMIC DNA]</scope>
    <source>
        <strain evidence="1 2">YX9</strain>
    </source>
</reference>
<name>A0A369IAD2_9BACT</name>
<dbReference type="AlphaFoldDB" id="A0A369IAD2"/>
<organism evidence="1 2">
    <name type="scientific">Runella aurantiaca</name>
    <dbReference type="NCBI Taxonomy" id="2282308"/>
    <lineage>
        <taxon>Bacteria</taxon>
        <taxon>Pseudomonadati</taxon>
        <taxon>Bacteroidota</taxon>
        <taxon>Cytophagia</taxon>
        <taxon>Cytophagales</taxon>
        <taxon>Spirosomataceae</taxon>
        <taxon>Runella</taxon>
    </lineage>
</organism>
<proteinExistence type="predicted"/>
<accession>A0A369IAD2</accession>
<dbReference type="Proteomes" id="UP000253141">
    <property type="component" value="Unassembled WGS sequence"/>
</dbReference>
<dbReference type="EMBL" id="QPIW01000024">
    <property type="protein sequence ID" value="RDB03636.1"/>
    <property type="molecule type" value="Genomic_DNA"/>
</dbReference>
<evidence type="ECO:0000313" key="1">
    <source>
        <dbReference type="EMBL" id="RDB03636.1"/>
    </source>
</evidence>
<gene>
    <name evidence="1" type="ORF">DVG78_22260</name>
</gene>
<protein>
    <submittedName>
        <fullName evidence="1">Uncharacterized protein</fullName>
    </submittedName>
</protein>
<evidence type="ECO:0000313" key="2">
    <source>
        <dbReference type="Proteomes" id="UP000253141"/>
    </source>
</evidence>
<sequence length="139" mass="16257">MSVITNGVKLKKMEIYQVKTNLDYQWVLPQIEESKLLNLITFDCYPKVESWPNIDWYIYNPKRKKGNFFEIGHSGALVFDETVFNSDLYSLIEMAGEVLTIKLEDNTNLYVLNVLKCINSLNQKKQNGSCMKMARKQEY</sequence>